<evidence type="ECO:0000313" key="2">
    <source>
        <dbReference type="EMBL" id="KAJ7700829.1"/>
    </source>
</evidence>
<keyword evidence="3" id="KW-1185">Reference proteome</keyword>
<dbReference type="Pfam" id="PF11899">
    <property type="entry name" value="DUF3419"/>
    <property type="match status" value="1"/>
</dbReference>
<gene>
    <name evidence="2" type="ORF">B0H17DRAFT_1046760</name>
</gene>
<comment type="caution">
    <text evidence="2">The sequence shown here is derived from an EMBL/GenBank/DDBJ whole genome shotgun (WGS) entry which is preliminary data.</text>
</comment>
<dbReference type="Gene3D" id="3.40.50.150">
    <property type="entry name" value="Vaccinia Virus protein VP39"/>
    <property type="match status" value="1"/>
</dbReference>
<dbReference type="PANTHER" id="PTHR47473">
    <property type="entry name" value="BTA1P"/>
    <property type="match status" value="1"/>
</dbReference>
<dbReference type="SUPFAM" id="SSF53335">
    <property type="entry name" value="S-adenosyl-L-methionine-dependent methyltransferases"/>
    <property type="match status" value="1"/>
</dbReference>
<evidence type="ECO:0000259" key="1">
    <source>
        <dbReference type="Pfam" id="PF13649"/>
    </source>
</evidence>
<dbReference type="InterPro" id="IPR029063">
    <property type="entry name" value="SAM-dependent_MTases_sf"/>
</dbReference>
<proteinExistence type="predicted"/>
<sequence length="727" mass="83509">MNYFGILTAIAHGIRSLFRKLRQLLKFIYYCFIRPISSGGGDQQTRLDQFYQGQADVYDSTRGGLLRGRDTMLILSASHLCLLRVTAPNKPLVWIDIGGGTGRNIEVMDAYFPISKFDAIYIIDLCEPLLQVARERVAKWGWTNVTVLCQDAAEFFLPEWEDGRDPKGSIGFVTMSYSLTMIPRFYTVLDRIDYVLSPDDGLFGVADFYTAGKQEYLHEKTIGGIGKECNWFTRWFWQIFFEFDNVFLSAAQRTYLEYRFGTIKILNGRNQFVIPYVVQIPYFVWLGRSRFHDNLWSSRGLEVECDWIHPIAETTVESEEIEIEELPLTPFHYHIAKAWRLPYLDGPLHDKFRTFVHAFTWEDSMADMRHLQLSHNDSILMITHAGDSALHYAIASRPKRIHCVDMNPCQNHLLELKLATIQSLEFDDFFAMFGNGQHSHFPSLLDSKISPYLSSAAYQFWKRHNSVFASSFYLTGCSGRAMSLMRVMFRLAGVSDHMVALCTSDTLSDQQTIWRKKLRPVLLNPAVNLLLQKSFFWNAFGIPLNQRKMLLKDGGLSKYVRDTLDPLISTYLLKTSNYFYLLALLGHYTDRSCPEYLTPAGFHHLKANNGEAMDPFRLHTTSVIDALRSLSPSTLTHILLMDHLDRLPETSSDVDDEIAEVYRVLDHGGSVFWRSAARTPWYNKKFETGGFEIATLYVRSDSDVPMDRVNMHASFFKATKTICTFGT</sequence>
<dbReference type="InterPro" id="IPR041698">
    <property type="entry name" value="Methyltransf_25"/>
</dbReference>
<dbReference type="Proteomes" id="UP001221757">
    <property type="component" value="Unassembled WGS sequence"/>
</dbReference>
<dbReference type="EMBL" id="JARKIE010000019">
    <property type="protein sequence ID" value="KAJ7700829.1"/>
    <property type="molecule type" value="Genomic_DNA"/>
</dbReference>
<dbReference type="PANTHER" id="PTHR47473:SF1">
    <property type="entry name" value="METHYLTRANSFERASE DOMAIN-CONTAINING PROTEIN"/>
    <property type="match status" value="1"/>
</dbReference>
<dbReference type="AlphaFoldDB" id="A0AAD7DWU8"/>
<organism evidence="2 3">
    <name type="scientific">Mycena rosella</name>
    <name type="common">Pink bonnet</name>
    <name type="synonym">Agaricus rosellus</name>
    <dbReference type="NCBI Taxonomy" id="1033263"/>
    <lineage>
        <taxon>Eukaryota</taxon>
        <taxon>Fungi</taxon>
        <taxon>Dikarya</taxon>
        <taxon>Basidiomycota</taxon>
        <taxon>Agaricomycotina</taxon>
        <taxon>Agaricomycetes</taxon>
        <taxon>Agaricomycetidae</taxon>
        <taxon>Agaricales</taxon>
        <taxon>Marasmiineae</taxon>
        <taxon>Mycenaceae</taxon>
        <taxon>Mycena</taxon>
    </lineage>
</organism>
<dbReference type="Pfam" id="PF13649">
    <property type="entry name" value="Methyltransf_25"/>
    <property type="match status" value="1"/>
</dbReference>
<name>A0AAD7DWU8_MYCRO</name>
<reference evidence="2" key="1">
    <citation type="submission" date="2023-03" db="EMBL/GenBank/DDBJ databases">
        <title>Massive genome expansion in bonnet fungi (Mycena s.s.) driven by repeated elements and novel gene families across ecological guilds.</title>
        <authorList>
            <consortium name="Lawrence Berkeley National Laboratory"/>
            <person name="Harder C.B."/>
            <person name="Miyauchi S."/>
            <person name="Viragh M."/>
            <person name="Kuo A."/>
            <person name="Thoen E."/>
            <person name="Andreopoulos B."/>
            <person name="Lu D."/>
            <person name="Skrede I."/>
            <person name="Drula E."/>
            <person name="Henrissat B."/>
            <person name="Morin E."/>
            <person name="Kohler A."/>
            <person name="Barry K."/>
            <person name="LaButti K."/>
            <person name="Morin E."/>
            <person name="Salamov A."/>
            <person name="Lipzen A."/>
            <person name="Mereny Z."/>
            <person name="Hegedus B."/>
            <person name="Baldrian P."/>
            <person name="Stursova M."/>
            <person name="Weitz H."/>
            <person name="Taylor A."/>
            <person name="Grigoriev I.V."/>
            <person name="Nagy L.G."/>
            <person name="Martin F."/>
            <person name="Kauserud H."/>
        </authorList>
    </citation>
    <scope>NUCLEOTIDE SEQUENCE</scope>
    <source>
        <strain evidence="2">CBHHK067</strain>
    </source>
</reference>
<accession>A0AAD7DWU8</accession>
<dbReference type="CDD" id="cd02440">
    <property type="entry name" value="AdoMet_MTases"/>
    <property type="match status" value="1"/>
</dbReference>
<dbReference type="InterPro" id="IPR021829">
    <property type="entry name" value="DUF3419"/>
</dbReference>
<protein>
    <recommendedName>
        <fullName evidence="1">Methyltransferase domain-containing protein</fullName>
    </recommendedName>
</protein>
<evidence type="ECO:0000313" key="3">
    <source>
        <dbReference type="Proteomes" id="UP001221757"/>
    </source>
</evidence>
<feature type="domain" description="Methyltransferase" evidence="1">
    <location>
        <begin position="96"/>
        <end position="198"/>
    </location>
</feature>